<reference evidence="1 2" key="1">
    <citation type="submission" date="2024-10" db="EMBL/GenBank/DDBJ databases">
        <title>Updated reference genomes for cyclostephanoid diatoms.</title>
        <authorList>
            <person name="Roberts W.R."/>
            <person name="Alverson A.J."/>
        </authorList>
    </citation>
    <scope>NUCLEOTIDE SEQUENCE [LARGE SCALE GENOMIC DNA]</scope>
    <source>
        <strain evidence="1 2">AJA010-31</strain>
    </source>
</reference>
<dbReference type="Proteomes" id="UP001530400">
    <property type="component" value="Unassembled WGS sequence"/>
</dbReference>
<evidence type="ECO:0000313" key="2">
    <source>
        <dbReference type="Proteomes" id="UP001530400"/>
    </source>
</evidence>
<dbReference type="AlphaFoldDB" id="A0ABD3PJQ3"/>
<evidence type="ECO:0000313" key="1">
    <source>
        <dbReference type="EMBL" id="KAL3787561.1"/>
    </source>
</evidence>
<sequence>MLSSLVLTSLHRASHLATPILRAAATNVSSRPITAIPNARFFSGEPFAVDAPDGDHDLQDIEESSAWAKRVIDVASITEDANSITEMHQAVFEKQMFAIDGPDGEHDLEDVEEHLAGVNRIIAAASVLEDPEQVKKAQHIQEKIRLQTLEPSLLWCQVLNESILLLALKGSALSSFSTGTSSGWWDEGDLICIARLIL</sequence>
<comment type="caution">
    <text evidence="1">The sequence shown here is derived from an EMBL/GenBank/DDBJ whole genome shotgun (WGS) entry which is preliminary data.</text>
</comment>
<accession>A0ABD3PJQ3</accession>
<name>A0ABD3PJQ3_9STRA</name>
<gene>
    <name evidence="1" type="ORF">ACHAWO_006418</name>
</gene>
<organism evidence="1 2">
    <name type="scientific">Cyclotella atomus</name>
    <dbReference type="NCBI Taxonomy" id="382360"/>
    <lineage>
        <taxon>Eukaryota</taxon>
        <taxon>Sar</taxon>
        <taxon>Stramenopiles</taxon>
        <taxon>Ochrophyta</taxon>
        <taxon>Bacillariophyta</taxon>
        <taxon>Coscinodiscophyceae</taxon>
        <taxon>Thalassiosirophycidae</taxon>
        <taxon>Stephanodiscales</taxon>
        <taxon>Stephanodiscaceae</taxon>
        <taxon>Cyclotella</taxon>
    </lineage>
</organism>
<protein>
    <recommendedName>
        <fullName evidence="3">Ubiquinone biosynthesis protein</fullName>
    </recommendedName>
</protein>
<dbReference type="EMBL" id="JALLPJ020000606">
    <property type="protein sequence ID" value="KAL3787561.1"/>
    <property type="molecule type" value="Genomic_DNA"/>
</dbReference>
<keyword evidence="2" id="KW-1185">Reference proteome</keyword>
<evidence type="ECO:0008006" key="3">
    <source>
        <dbReference type="Google" id="ProtNLM"/>
    </source>
</evidence>
<proteinExistence type="predicted"/>